<dbReference type="AlphaFoldDB" id="A0A5E4Z0X4"/>
<dbReference type="PROSITE" id="PS50928">
    <property type="entry name" value="ABC_TM1"/>
    <property type="match status" value="1"/>
</dbReference>
<dbReference type="Pfam" id="PF00528">
    <property type="entry name" value="BPD_transp_1"/>
    <property type="match status" value="1"/>
</dbReference>
<evidence type="ECO:0000313" key="12">
    <source>
        <dbReference type="Proteomes" id="UP000035080"/>
    </source>
</evidence>
<dbReference type="Proteomes" id="UP000382577">
    <property type="component" value="Unassembled WGS sequence"/>
</dbReference>
<keyword evidence="7 8" id="KW-0472">Membrane</keyword>
<feature type="transmembrane region" description="Helical" evidence="8">
    <location>
        <begin position="129"/>
        <end position="149"/>
    </location>
</feature>
<dbReference type="CDD" id="cd06261">
    <property type="entry name" value="TM_PBP2"/>
    <property type="match status" value="1"/>
</dbReference>
<dbReference type="EMBL" id="CABPRW010000020">
    <property type="protein sequence ID" value="VVE54322.1"/>
    <property type="molecule type" value="Genomic_DNA"/>
</dbReference>
<evidence type="ECO:0000259" key="9">
    <source>
        <dbReference type="PROSITE" id="PS50928"/>
    </source>
</evidence>
<organism evidence="11 13">
    <name type="scientific">Pandoraea fibrosis</name>
    <dbReference type="NCBI Taxonomy" id="1891094"/>
    <lineage>
        <taxon>Bacteria</taxon>
        <taxon>Pseudomonadati</taxon>
        <taxon>Pseudomonadota</taxon>
        <taxon>Betaproteobacteria</taxon>
        <taxon>Burkholderiales</taxon>
        <taxon>Burkholderiaceae</taxon>
        <taxon>Pandoraea</taxon>
    </lineage>
</organism>
<dbReference type="Proteomes" id="UP000035080">
    <property type="component" value="Chromosome"/>
</dbReference>
<feature type="transmembrane region" description="Helical" evidence="8">
    <location>
        <begin position="99"/>
        <end position="123"/>
    </location>
</feature>
<dbReference type="SUPFAM" id="SSF161098">
    <property type="entry name" value="MetI-like"/>
    <property type="match status" value="1"/>
</dbReference>
<evidence type="ECO:0000313" key="10">
    <source>
        <dbReference type="EMBL" id="QHF12033.1"/>
    </source>
</evidence>
<dbReference type="InterPro" id="IPR000515">
    <property type="entry name" value="MetI-like"/>
</dbReference>
<evidence type="ECO:0000256" key="7">
    <source>
        <dbReference type="ARBA" id="ARBA00023136"/>
    </source>
</evidence>
<dbReference type="InterPro" id="IPR035906">
    <property type="entry name" value="MetI-like_sf"/>
</dbReference>
<comment type="similarity">
    <text evidence="8">Belongs to the binding-protein-dependent transport system permease family.</text>
</comment>
<feature type="transmembrane region" description="Helical" evidence="8">
    <location>
        <begin position="230"/>
        <end position="253"/>
    </location>
</feature>
<sequence length="262" mass="28584">MIARFSVRLVAWAVLAYLMLPLIVILGSSLTRTEFLAFPPQGITLRWYQQMLHDQSYLAAFSTSTTLAFTATVLSLLLTVPASLVLARYEFRGKGTLTAILMAPLTLPHIVLGAALLQFGGYFGLTRSFLSLLIGHTIIVAPFVLRSVLSMMTPEQRALEEASSDLGANPWTTFFLVILPRIRPGIVTGSIFAFISSWINVELSIFNTTADLNTIPVKLFNYVQYTIDPTIAAVSGATILVAVVAIVILDLTIGLDMLSDRS</sequence>
<evidence type="ECO:0000256" key="4">
    <source>
        <dbReference type="ARBA" id="ARBA00022519"/>
    </source>
</evidence>
<evidence type="ECO:0000313" key="11">
    <source>
        <dbReference type="EMBL" id="VVE54322.1"/>
    </source>
</evidence>
<evidence type="ECO:0000256" key="6">
    <source>
        <dbReference type="ARBA" id="ARBA00022989"/>
    </source>
</evidence>
<feature type="transmembrane region" description="Helical" evidence="8">
    <location>
        <begin position="9"/>
        <end position="30"/>
    </location>
</feature>
<gene>
    <name evidence="11" type="ORF">PFI31113_04891</name>
    <name evidence="10" type="ORF">PI93_004735</name>
</gene>
<name>A0A5E4Z0X4_9BURK</name>
<keyword evidence="2 8" id="KW-0813">Transport</keyword>
<feature type="domain" description="ABC transmembrane type-1" evidence="9">
    <location>
        <begin position="61"/>
        <end position="252"/>
    </location>
</feature>
<keyword evidence="4" id="KW-0997">Cell inner membrane</keyword>
<protein>
    <submittedName>
        <fullName evidence="10">ABC transporter permease subunit</fullName>
    </submittedName>
    <submittedName>
        <fullName evidence="11">Polyamine ABC transporter permease</fullName>
    </submittedName>
</protein>
<dbReference type="PANTHER" id="PTHR43357">
    <property type="entry name" value="INNER MEMBRANE ABC TRANSPORTER PERMEASE PROTEIN YDCV"/>
    <property type="match status" value="1"/>
</dbReference>
<evidence type="ECO:0000256" key="1">
    <source>
        <dbReference type="ARBA" id="ARBA00004429"/>
    </source>
</evidence>
<reference evidence="10" key="2">
    <citation type="submission" date="2019-07" db="EMBL/GenBank/DDBJ databases">
        <title>Complete Genome Sequences of Clinical Pandoraea fibrosis Isolates.</title>
        <authorList>
            <person name="Pitt M.E."/>
            <person name="Nguyen S.H."/>
            <person name="Duarte T.P.S."/>
            <person name="Roddam L.F."/>
            <person name="Blaskovich M.A.T."/>
            <person name="Cooper M.A."/>
            <person name="Coin L.J.M."/>
        </authorList>
    </citation>
    <scope>NUCLEOTIDE SEQUENCE</scope>
    <source>
        <strain evidence="10">6399</strain>
    </source>
</reference>
<evidence type="ECO:0000313" key="13">
    <source>
        <dbReference type="Proteomes" id="UP000382577"/>
    </source>
</evidence>
<dbReference type="EMBL" id="CP047385">
    <property type="protein sequence ID" value="QHF12033.1"/>
    <property type="molecule type" value="Genomic_DNA"/>
</dbReference>
<dbReference type="GO" id="GO:0055085">
    <property type="term" value="P:transmembrane transport"/>
    <property type="evidence" value="ECO:0007669"/>
    <property type="project" value="InterPro"/>
</dbReference>
<dbReference type="RefSeq" id="WP_039366884.1">
    <property type="nucleotide sequence ID" value="NZ_CABPRW010000020.1"/>
</dbReference>
<evidence type="ECO:0000256" key="2">
    <source>
        <dbReference type="ARBA" id="ARBA00022448"/>
    </source>
</evidence>
<dbReference type="GO" id="GO:0005886">
    <property type="term" value="C:plasma membrane"/>
    <property type="evidence" value="ECO:0007669"/>
    <property type="project" value="UniProtKB-SubCell"/>
</dbReference>
<accession>A0A5E4Z0X4</accession>
<evidence type="ECO:0000256" key="5">
    <source>
        <dbReference type="ARBA" id="ARBA00022692"/>
    </source>
</evidence>
<keyword evidence="6 8" id="KW-1133">Transmembrane helix</keyword>
<proteinExistence type="inferred from homology"/>
<reference evidence="10 12" key="1">
    <citation type="journal article" date="2015" name="Genome Announc.">
        <title>Genome Sequences of Two Pandoraea pnomenusa Isolates Recovered 11 Months Apart from a Cystic Fibrosis Patient.</title>
        <authorList>
            <person name="Ee R."/>
            <person name="Ambrose M."/>
            <person name="Lazenby J."/>
            <person name="Williams P."/>
            <person name="Chan K.G."/>
            <person name="Roddam L."/>
        </authorList>
    </citation>
    <scope>NUCLEOTIDE SEQUENCE [LARGE SCALE GENOMIC DNA]</scope>
    <source>
        <strain evidence="10 12">6399</strain>
    </source>
</reference>
<feature type="transmembrane region" description="Helical" evidence="8">
    <location>
        <begin position="67"/>
        <end position="87"/>
    </location>
</feature>
<keyword evidence="12" id="KW-1185">Reference proteome</keyword>
<dbReference type="Gene3D" id="1.10.3720.10">
    <property type="entry name" value="MetI-like"/>
    <property type="match status" value="1"/>
</dbReference>
<reference evidence="11 13" key="3">
    <citation type="submission" date="2019-08" db="EMBL/GenBank/DDBJ databases">
        <authorList>
            <person name="Peeters C."/>
        </authorList>
    </citation>
    <scope>NUCLEOTIDE SEQUENCE [LARGE SCALE GENOMIC DNA]</scope>
    <source>
        <strain evidence="11 13">LMG 31113</strain>
    </source>
</reference>
<evidence type="ECO:0000256" key="3">
    <source>
        <dbReference type="ARBA" id="ARBA00022475"/>
    </source>
</evidence>
<evidence type="ECO:0000256" key="8">
    <source>
        <dbReference type="RuleBase" id="RU363032"/>
    </source>
</evidence>
<dbReference type="PANTHER" id="PTHR43357:SF4">
    <property type="entry name" value="INNER MEMBRANE ABC TRANSPORTER PERMEASE PROTEIN YDCV"/>
    <property type="match status" value="1"/>
</dbReference>
<keyword evidence="3" id="KW-1003">Cell membrane</keyword>
<keyword evidence="5 8" id="KW-0812">Transmembrane</keyword>
<dbReference type="OrthoDB" id="9178195at2"/>
<comment type="subcellular location">
    <subcellularLocation>
        <location evidence="1">Cell inner membrane</location>
        <topology evidence="1">Multi-pass membrane protein</topology>
    </subcellularLocation>
    <subcellularLocation>
        <location evidence="8">Cell membrane</location>
        <topology evidence="8">Multi-pass membrane protein</topology>
    </subcellularLocation>
</comment>